<dbReference type="InterPro" id="IPR044150">
    <property type="entry name" value="HDAC_classIV"/>
</dbReference>
<dbReference type="GO" id="GO:0040029">
    <property type="term" value="P:epigenetic regulation of gene expression"/>
    <property type="evidence" value="ECO:0007669"/>
    <property type="project" value="TreeGrafter"/>
</dbReference>
<evidence type="ECO:0000256" key="2">
    <source>
        <dbReference type="ARBA" id="ARBA00048287"/>
    </source>
</evidence>
<feature type="region of interest" description="Disordered" evidence="3">
    <location>
        <begin position="298"/>
        <end position="330"/>
    </location>
</feature>
<feature type="compositionally biased region" description="Polar residues" evidence="3">
    <location>
        <begin position="299"/>
        <end position="311"/>
    </location>
</feature>
<protein>
    <recommendedName>
        <fullName evidence="4">Histone deacetylase domain-containing protein</fullName>
    </recommendedName>
</protein>
<dbReference type="AlphaFoldDB" id="A0A7R8WA68"/>
<dbReference type="InterPro" id="IPR037138">
    <property type="entry name" value="His_deacetylse_dom_sf"/>
</dbReference>
<evidence type="ECO:0000259" key="4">
    <source>
        <dbReference type="Pfam" id="PF00850"/>
    </source>
</evidence>
<proteinExistence type="predicted"/>
<dbReference type="Gene3D" id="3.40.800.20">
    <property type="entry name" value="Histone deacetylase domain"/>
    <property type="match status" value="1"/>
</dbReference>
<dbReference type="PANTHER" id="PTHR10625:SF23">
    <property type="entry name" value="HISTONE DEACETYLASE 11"/>
    <property type="match status" value="1"/>
</dbReference>
<dbReference type="InterPro" id="IPR023801">
    <property type="entry name" value="His_deacetylse_dom"/>
</dbReference>
<dbReference type="OrthoDB" id="437693at2759"/>
<dbReference type="PRINTS" id="PR01270">
    <property type="entry name" value="HDASUPER"/>
</dbReference>
<dbReference type="Pfam" id="PF00850">
    <property type="entry name" value="Hist_deacetyl"/>
    <property type="match status" value="1"/>
</dbReference>
<dbReference type="GO" id="GO:0141221">
    <property type="term" value="F:histone deacetylase activity, hydrolytic mechanism"/>
    <property type="evidence" value="ECO:0007669"/>
    <property type="project" value="UniProtKB-EC"/>
</dbReference>
<sequence length="330" mass="36647">MGIERLHPFDTKKWSRVFRFLVDAGMLKGAADIFEPDIVPEAILKEVHTEQYLNSLKSSAVIASIAELSELSAAPNCLIQKYLLIPMKYHVGGTILATEVALERGWAINIGGGFHHCSRSQGSGYCFYADITIAILEARKKRRGLKVLIVDLDAHQGNGHERDFIHDSEVKIMDVYNGDIYPLDEEAKRGITFDYPLRSGTSDKDYLKVVQSGLEQAFFNEYDLVFYNAGTDCMAGDLQGELEITPTGIVKRDELVFEAAVKRHTPIVLVTSGGYTSDSARVIADSILNLHKKRLITPNKRSSGTDRSAANMSVVKKQNEESDFSKRPSS</sequence>
<dbReference type="CDD" id="cd09993">
    <property type="entry name" value="HDAC_classIV"/>
    <property type="match status" value="1"/>
</dbReference>
<gene>
    <name evidence="5" type="ORF">CTOB1V02_LOCUS5729</name>
</gene>
<dbReference type="SUPFAM" id="SSF52768">
    <property type="entry name" value="Arginase/deacetylase"/>
    <property type="match status" value="1"/>
</dbReference>
<dbReference type="PANTHER" id="PTHR10625">
    <property type="entry name" value="HISTONE DEACETYLASE HDAC1-RELATED"/>
    <property type="match status" value="1"/>
</dbReference>
<comment type="catalytic activity">
    <reaction evidence="2">
        <text>N(6)-acetyl-L-lysyl-[histone] + H2O = L-lysyl-[histone] + acetate</text>
        <dbReference type="Rhea" id="RHEA:58196"/>
        <dbReference type="Rhea" id="RHEA-COMP:9845"/>
        <dbReference type="Rhea" id="RHEA-COMP:11338"/>
        <dbReference type="ChEBI" id="CHEBI:15377"/>
        <dbReference type="ChEBI" id="CHEBI:29969"/>
        <dbReference type="ChEBI" id="CHEBI:30089"/>
        <dbReference type="ChEBI" id="CHEBI:61930"/>
        <dbReference type="EC" id="3.5.1.98"/>
    </reaction>
</comment>
<dbReference type="EMBL" id="OB661276">
    <property type="protein sequence ID" value="CAD7227834.1"/>
    <property type="molecule type" value="Genomic_DNA"/>
</dbReference>
<reference evidence="5" key="1">
    <citation type="submission" date="2020-11" db="EMBL/GenBank/DDBJ databases">
        <authorList>
            <person name="Tran Van P."/>
        </authorList>
    </citation>
    <scope>NUCLEOTIDE SEQUENCE</scope>
</reference>
<evidence type="ECO:0000256" key="1">
    <source>
        <dbReference type="ARBA" id="ARBA00022801"/>
    </source>
</evidence>
<feature type="compositionally biased region" description="Basic and acidic residues" evidence="3">
    <location>
        <begin position="317"/>
        <end position="330"/>
    </location>
</feature>
<accession>A0A7R8WA68</accession>
<keyword evidence="1" id="KW-0378">Hydrolase</keyword>
<organism evidence="5">
    <name type="scientific">Cyprideis torosa</name>
    <dbReference type="NCBI Taxonomy" id="163714"/>
    <lineage>
        <taxon>Eukaryota</taxon>
        <taxon>Metazoa</taxon>
        <taxon>Ecdysozoa</taxon>
        <taxon>Arthropoda</taxon>
        <taxon>Crustacea</taxon>
        <taxon>Oligostraca</taxon>
        <taxon>Ostracoda</taxon>
        <taxon>Podocopa</taxon>
        <taxon>Podocopida</taxon>
        <taxon>Cytherocopina</taxon>
        <taxon>Cytheroidea</taxon>
        <taxon>Cytherideidae</taxon>
        <taxon>Cyprideis</taxon>
    </lineage>
</organism>
<dbReference type="InterPro" id="IPR000286">
    <property type="entry name" value="HDACs"/>
</dbReference>
<dbReference type="GO" id="GO:0000118">
    <property type="term" value="C:histone deacetylase complex"/>
    <property type="evidence" value="ECO:0007669"/>
    <property type="project" value="TreeGrafter"/>
</dbReference>
<name>A0A7R8WA68_9CRUS</name>
<dbReference type="InterPro" id="IPR023696">
    <property type="entry name" value="Ureohydrolase_dom_sf"/>
</dbReference>
<evidence type="ECO:0000256" key="3">
    <source>
        <dbReference type="SAM" id="MobiDB-lite"/>
    </source>
</evidence>
<feature type="domain" description="Histone deacetylase" evidence="4">
    <location>
        <begin position="7"/>
        <end position="288"/>
    </location>
</feature>
<evidence type="ECO:0000313" key="5">
    <source>
        <dbReference type="EMBL" id="CAD7227834.1"/>
    </source>
</evidence>